<sequence>MSRLKGISTHELIATNVSRPDPARVLKGNPEFTTAPFYSSHVQSGIWTATPGEHRVSRDEKTHEHFYILEGEIELEEEGSNEVRKFGAGDLVVIEPSFRGIWRTLKPVRKLYFTVHIQ</sequence>
<accession>A0ABV9H9G1</accession>
<gene>
    <name evidence="2" type="ORF">ACFO1V_11400</name>
</gene>
<organism evidence="2 3">
    <name type="scientific">Daeguia caeni</name>
    <dbReference type="NCBI Taxonomy" id="439612"/>
    <lineage>
        <taxon>Bacteria</taxon>
        <taxon>Pseudomonadati</taxon>
        <taxon>Pseudomonadota</taxon>
        <taxon>Alphaproteobacteria</taxon>
        <taxon>Hyphomicrobiales</taxon>
        <taxon>Brucellaceae</taxon>
        <taxon>Daeguia</taxon>
    </lineage>
</organism>
<evidence type="ECO:0000313" key="3">
    <source>
        <dbReference type="Proteomes" id="UP001596042"/>
    </source>
</evidence>
<keyword evidence="3" id="KW-1185">Reference proteome</keyword>
<evidence type="ECO:0000259" key="1">
    <source>
        <dbReference type="Pfam" id="PF05899"/>
    </source>
</evidence>
<dbReference type="InterPro" id="IPR011051">
    <property type="entry name" value="RmlC_Cupin_sf"/>
</dbReference>
<comment type="caution">
    <text evidence="2">The sequence shown here is derived from an EMBL/GenBank/DDBJ whole genome shotgun (WGS) entry which is preliminary data.</text>
</comment>
<dbReference type="Gene3D" id="2.60.120.10">
    <property type="entry name" value="Jelly Rolls"/>
    <property type="match status" value="1"/>
</dbReference>
<reference evidence="3" key="1">
    <citation type="journal article" date="2019" name="Int. J. Syst. Evol. Microbiol.">
        <title>The Global Catalogue of Microorganisms (GCM) 10K type strain sequencing project: providing services to taxonomists for standard genome sequencing and annotation.</title>
        <authorList>
            <consortium name="The Broad Institute Genomics Platform"/>
            <consortium name="The Broad Institute Genome Sequencing Center for Infectious Disease"/>
            <person name="Wu L."/>
            <person name="Ma J."/>
        </authorList>
    </citation>
    <scope>NUCLEOTIDE SEQUENCE [LARGE SCALE GENOMIC DNA]</scope>
    <source>
        <strain evidence="3">CGMCC 1.15731</strain>
    </source>
</reference>
<dbReference type="PANTHER" id="PTHR40943:SF1">
    <property type="entry name" value="CYTOPLASMIC PROTEIN"/>
    <property type="match status" value="1"/>
</dbReference>
<dbReference type="Proteomes" id="UP001596042">
    <property type="component" value="Unassembled WGS sequence"/>
</dbReference>
<dbReference type="Pfam" id="PF05899">
    <property type="entry name" value="Cupin_3"/>
    <property type="match status" value="1"/>
</dbReference>
<feature type="domain" description="(S)-ureidoglycine aminohydrolase cupin" evidence="1">
    <location>
        <begin position="42"/>
        <end position="112"/>
    </location>
</feature>
<protein>
    <submittedName>
        <fullName evidence="2">Cupin domain-containing protein</fullName>
    </submittedName>
</protein>
<dbReference type="EMBL" id="JBHSEL010000113">
    <property type="protein sequence ID" value="MFC4625810.1"/>
    <property type="molecule type" value="Genomic_DNA"/>
</dbReference>
<proteinExistence type="predicted"/>
<dbReference type="InterPro" id="IPR008579">
    <property type="entry name" value="UGlyAH_Cupin_dom"/>
</dbReference>
<dbReference type="InterPro" id="IPR014710">
    <property type="entry name" value="RmlC-like_jellyroll"/>
</dbReference>
<dbReference type="RefSeq" id="WP_374833835.1">
    <property type="nucleotide sequence ID" value="NZ_JBHEEZ010000033.1"/>
</dbReference>
<name>A0ABV9H9G1_9HYPH</name>
<dbReference type="PANTHER" id="PTHR40943">
    <property type="entry name" value="CYTOPLASMIC PROTEIN-RELATED"/>
    <property type="match status" value="1"/>
</dbReference>
<evidence type="ECO:0000313" key="2">
    <source>
        <dbReference type="EMBL" id="MFC4625810.1"/>
    </source>
</evidence>
<dbReference type="SUPFAM" id="SSF51182">
    <property type="entry name" value="RmlC-like cupins"/>
    <property type="match status" value="1"/>
</dbReference>